<proteinExistence type="predicted"/>
<sequence>MVITGIIVIGVIAYAIWAIRKIRRSRKNGSCCSGSCSGCVGKKYCSK</sequence>
<name>A0A3E4Y7C8_9FIRM</name>
<accession>A0A3E4Y7C8</accession>
<dbReference type="RefSeq" id="WP_117718996.1">
    <property type="nucleotide sequence ID" value="NZ_QSTP01000012.1"/>
</dbReference>
<organism evidence="1 2">
    <name type="scientific">Agathobacter rectalis</name>
    <dbReference type="NCBI Taxonomy" id="39491"/>
    <lineage>
        <taxon>Bacteria</taxon>
        <taxon>Bacillati</taxon>
        <taxon>Bacillota</taxon>
        <taxon>Clostridia</taxon>
        <taxon>Lachnospirales</taxon>
        <taxon>Lachnospiraceae</taxon>
        <taxon>Agathobacter</taxon>
    </lineage>
</organism>
<dbReference type="Pfam" id="PF12669">
    <property type="entry name" value="FeoB_associated"/>
    <property type="match status" value="1"/>
</dbReference>
<evidence type="ECO:0000313" key="2">
    <source>
        <dbReference type="Proteomes" id="UP000260758"/>
    </source>
</evidence>
<dbReference type="Proteomes" id="UP000260758">
    <property type="component" value="Unassembled WGS sequence"/>
</dbReference>
<reference evidence="1 2" key="1">
    <citation type="submission" date="2018-08" db="EMBL/GenBank/DDBJ databases">
        <title>A genome reference for cultivated species of the human gut microbiota.</title>
        <authorList>
            <person name="Zou Y."/>
            <person name="Xue W."/>
            <person name="Luo G."/>
        </authorList>
    </citation>
    <scope>NUCLEOTIDE SEQUENCE [LARGE SCALE GENOMIC DNA]</scope>
    <source>
        <strain evidence="1 2">OM07-13</strain>
    </source>
</reference>
<dbReference type="AlphaFoldDB" id="A0A3E4Y7C8"/>
<protein>
    <submittedName>
        <fullName evidence="1">FeoB-associated Cys-rich membrane protein</fullName>
    </submittedName>
</protein>
<evidence type="ECO:0000313" key="1">
    <source>
        <dbReference type="EMBL" id="RGM70031.1"/>
    </source>
</evidence>
<dbReference type="EMBL" id="QSTP01000012">
    <property type="protein sequence ID" value="RGM70031.1"/>
    <property type="molecule type" value="Genomic_DNA"/>
</dbReference>
<gene>
    <name evidence="1" type="ORF">DXB99_11300</name>
</gene>
<comment type="caution">
    <text evidence="1">The sequence shown here is derived from an EMBL/GenBank/DDBJ whole genome shotgun (WGS) entry which is preliminary data.</text>
</comment>